<evidence type="ECO:0000256" key="2">
    <source>
        <dbReference type="ARBA" id="ARBA00023015"/>
    </source>
</evidence>
<gene>
    <name evidence="6" type="ORF">FHS23_000052</name>
</gene>
<feature type="domain" description="HTH lysR-type" evidence="5">
    <location>
        <begin position="1"/>
        <end position="58"/>
    </location>
</feature>
<dbReference type="PANTHER" id="PTHR30346">
    <property type="entry name" value="TRANSCRIPTIONAL DUAL REGULATOR HCAR-RELATED"/>
    <property type="match status" value="1"/>
</dbReference>
<proteinExistence type="inferred from homology"/>
<evidence type="ECO:0000313" key="6">
    <source>
        <dbReference type="EMBL" id="MBB3049057.1"/>
    </source>
</evidence>
<dbReference type="AlphaFoldDB" id="A0A839RWY2"/>
<dbReference type="EMBL" id="JACHWU010000001">
    <property type="protein sequence ID" value="MBB3049057.1"/>
    <property type="molecule type" value="Genomic_DNA"/>
</dbReference>
<dbReference type="Gene3D" id="1.10.10.10">
    <property type="entry name" value="Winged helix-like DNA-binding domain superfamily/Winged helix DNA-binding domain"/>
    <property type="match status" value="1"/>
</dbReference>
<evidence type="ECO:0000259" key="5">
    <source>
        <dbReference type="PROSITE" id="PS50931"/>
    </source>
</evidence>
<dbReference type="Pfam" id="PF00126">
    <property type="entry name" value="HTH_1"/>
    <property type="match status" value="1"/>
</dbReference>
<dbReference type="Pfam" id="PF03466">
    <property type="entry name" value="LysR_substrate"/>
    <property type="match status" value="1"/>
</dbReference>
<dbReference type="SUPFAM" id="SSF46785">
    <property type="entry name" value="Winged helix' DNA-binding domain"/>
    <property type="match status" value="1"/>
</dbReference>
<dbReference type="PROSITE" id="PS50931">
    <property type="entry name" value="HTH_LYSR"/>
    <property type="match status" value="1"/>
</dbReference>
<comment type="caution">
    <text evidence="6">The sequence shown here is derived from an EMBL/GenBank/DDBJ whole genome shotgun (WGS) entry which is preliminary data.</text>
</comment>
<name>A0A839RWY2_9PSEU</name>
<evidence type="ECO:0000313" key="7">
    <source>
        <dbReference type="Proteomes" id="UP000550714"/>
    </source>
</evidence>
<reference evidence="6 7" key="1">
    <citation type="submission" date="2020-08" db="EMBL/GenBank/DDBJ databases">
        <title>Genomic Encyclopedia of Type Strains, Phase III (KMG-III): the genomes of soil and plant-associated and newly described type strains.</title>
        <authorList>
            <person name="Whitman W."/>
        </authorList>
    </citation>
    <scope>NUCLEOTIDE SEQUENCE [LARGE SCALE GENOMIC DNA]</scope>
    <source>
        <strain evidence="6 7">CECT 8577</strain>
    </source>
</reference>
<dbReference type="GO" id="GO:0003700">
    <property type="term" value="F:DNA-binding transcription factor activity"/>
    <property type="evidence" value="ECO:0007669"/>
    <property type="project" value="InterPro"/>
</dbReference>
<keyword evidence="7" id="KW-1185">Reference proteome</keyword>
<keyword evidence="4" id="KW-0804">Transcription</keyword>
<dbReference type="FunFam" id="1.10.10.10:FF:000001">
    <property type="entry name" value="LysR family transcriptional regulator"/>
    <property type="match status" value="1"/>
</dbReference>
<comment type="similarity">
    <text evidence="1">Belongs to the LysR transcriptional regulatory family.</text>
</comment>
<dbReference type="InterPro" id="IPR005119">
    <property type="entry name" value="LysR_subst-bd"/>
</dbReference>
<dbReference type="InterPro" id="IPR000847">
    <property type="entry name" value="LysR_HTH_N"/>
</dbReference>
<evidence type="ECO:0000256" key="3">
    <source>
        <dbReference type="ARBA" id="ARBA00023125"/>
    </source>
</evidence>
<evidence type="ECO:0000256" key="4">
    <source>
        <dbReference type="ARBA" id="ARBA00023163"/>
    </source>
</evidence>
<dbReference type="GO" id="GO:0032993">
    <property type="term" value="C:protein-DNA complex"/>
    <property type="evidence" value="ECO:0007669"/>
    <property type="project" value="TreeGrafter"/>
</dbReference>
<dbReference type="RefSeq" id="WP_183645989.1">
    <property type="nucleotide sequence ID" value="NZ_JACHWU010000001.1"/>
</dbReference>
<dbReference type="Proteomes" id="UP000550714">
    <property type="component" value="Unassembled WGS sequence"/>
</dbReference>
<accession>A0A839RWY2</accession>
<protein>
    <submittedName>
        <fullName evidence="6">DNA-binding transcriptional LysR family regulator</fullName>
    </submittedName>
</protein>
<sequence length="295" mass="32006">MRVERVRYFLAAVEAGSIRSAASRCGISQPSLGQQITLLEEEIDIVLLTRSRRGVVPTPAGQALLEPMEQLVAAQDALHGAAMEARGSYSGTVRIGGGSATVANVIAPVVGMLREQYPELRFSVREEASADIESGIVAGDLDIAVITEPEHAPPPGLRRTPLFDVPIGGQLRADHPLSGREYLRWRDLRAWPIVTMRPGTVLWDRMRSQLPEADVVIEAMSARTVRVMVARGAGIGVLAGFDGVRETGNLRWIPISDAEDVRICLVERSDIRPSASSLVVRRLLQERAAQLGPRG</sequence>
<dbReference type="SUPFAM" id="SSF53850">
    <property type="entry name" value="Periplasmic binding protein-like II"/>
    <property type="match status" value="1"/>
</dbReference>
<evidence type="ECO:0000256" key="1">
    <source>
        <dbReference type="ARBA" id="ARBA00009437"/>
    </source>
</evidence>
<organism evidence="6 7">
    <name type="scientific">Prauserella isguenensis</name>
    <dbReference type="NCBI Taxonomy" id="1470180"/>
    <lineage>
        <taxon>Bacteria</taxon>
        <taxon>Bacillati</taxon>
        <taxon>Actinomycetota</taxon>
        <taxon>Actinomycetes</taxon>
        <taxon>Pseudonocardiales</taxon>
        <taxon>Pseudonocardiaceae</taxon>
        <taxon>Prauserella</taxon>
    </lineage>
</organism>
<dbReference type="InterPro" id="IPR036388">
    <property type="entry name" value="WH-like_DNA-bd_sf"/>
</dbReference>
<keyword evidence="2" id="KW-0805">Transcription regulation</keyword>
<dbReference type="InterPro" id="IPR036390">
    <property type="entry name" value="WH_DNA-bd_sf"/>
</dbReference>
<keyword evidence="3 6" id="KW-0238">DNA-binding</keyword>
<dbReference type="CDD" id="cd05466">
    <property type="entry name" value="PBP2_LTTR_substrate"/>
    <property type="match status" value="1"/>
</dbReference>
<dbReference type="PANTHER" id="PTHR30346:SF9">
    <property type="entry name" value="LYSR FAMILY TRANSCRIPTIONAL REGULATOR"/>
    <property type="match status" value="1"/>
</dbReference>
<dbReference type="Gene3D" id="3.40.190.10">
    <property type="entry name" value="Periplasmic binding protein-like II"/>
    <property type="match status" value="2"/>
</dbReference>
<dbReference type="GO" id="GO:0003677">
    <property type="term" value="F:DNA binding"/>
    <property type="evidence" value="ECO:0007669"/>
    <property type="project" value="UniProtKB-KW"/>
</dbReference>